<comment type="caution">
    <text evidence="6">The sequence shown here is derived from an EMBL/GenBank/DDBJ whole genome shotgun (WGS) entry which is preliminary data.</text>
</comment>
<evidence type="ECO:0000313" key="6">
    <source>
        <dbReference type="EMBL" id="MBM7417352.1"/>
    </source>
</evidence>
<keyword evidence="2" id="KW-0805">Transcription regulation</keyword>
<dbReference type="PROSITE" id="PS50931">
    <property type="entry name" value="HTH_LYSR"/>
    <property type="match status" value="1"/>
</dbReference>
<keyword evidence="7" id="KW-1185">Reference proteome</keyword>
<sequence length="274" mass="30117">MSEAIRKLEIELDVPLIERGHKFEGLTAEGAQIVRWAETILDNQKSLRHTAASLRSGVTGMLRLGVVPTASVAAADITAPLSLRHPLIHVRIHGDLSSRDIETRLNRFELEGGITYVDDGDASRHRIFPLYRERYALLTADDPNMPRGSTASWSDAATLPMCTLPSNMRVRRILDETFARHGASPVAHIETDSLASLYAHVKTGRWVSVVPRRWVEVLGDPPGTRSTPLEDTLDLPAPMIGLITRAEAPSVVTEALQEVAATLDRTSSEIPIEE</sequence>
<proteinExistence type="inferred from homology"/>
<evidence type="ECO:0000256" key="2">
    <source>
        <dbReference type="ARBA" id="ARBA00023015"/>
    </source>
</evidence>
<reference evidence="6 7" key="1">
    <citation type="submission" date="2021-01" db="EMBL/GenBank/DDBJ databases">
        <title>Genomics of switchgrass bacterial isolates.</title>
        <authorList>
            <person name="Shade A."/>
        </authorList>
    </citation>
    <scope>NUCLEOTIDE SEQUENCE [LARGE SCALE GENOMIC DNA]</scope>
    <source>
        <strain evidence="6 7">PvP111</strain>
    </source>
</reference>
<accession>A0ABS2KZJ8</accession>
<evidence type="ECO:0000256" key="4">
    <source>
        <dbReference type="ARBA" id="ARBA00023163"/>
    </source>
</evidence>
<dbReference type="PANTHER" id="PTHR30419:SF31">
    <property type="entry name" value="BLR3139 PROTEIN"/>
    <property type="match status" value="1"/>
</dbReference>
<dbReference type="GO" id="GO:0003677">
    <property type="term" value="F:DNA binding"/>
    <property type="evidence" value="ECO:0007669"/>
    <property type="project" value="UniProtKB-KW"/>
</dbReference>
<dbReference type="InterPro" id="IPR036388">
    <property type="entry name" value="WH-like_DNA-bd_sf"/>
</dbReference>
<evidence type="ECO:0000313" key="7">
    <source>
        <dbReference type="Proteomes" id="UP000703038"/>
    </source>
</evidence>
<gene>
    <name evidence="6" type="ORF">JOE42_004085</name>
</gene>
<dbReference type="Proteomes" id="UP000703038">
    <property type="component" value="Unassembled WGS sequence"/>
</dbReference>
<dbReference type="CDD" id="cd05466">
    <property type="entry name" value="PBP2_LTTR_substrate"/>
    <property type="match status" value="1"/>
</dbReference>
<keyword evidence="3 6" id="KW-0238">DNA-binding</keyword>
<comment type="similarity">
    <text evidence="1">Belongs to the LysR transcriptional regulatory family.</text>
</comment>
<dbReference type="InterPro" id="IPR000847">
    <property type="entry name" value="LysR_HTH_N"/>
</dbReference>
<dbReference type="Pfam" id="PF03466">
    <property type="entry name" value="LysR_substrate"/>
    <property type="match status" value="1"/>
</dbReference>
<evidence type="ECO:0000256" key="3">
    <source>
        <dbReference type="ARBA" id="ARBA00023125"/>
    </source>
</evidence>
<dbReference type="InterPro" id="IPR005119">
    <property type="entry name" value="LysR_subst-bd"/>
</dbReference>
<dbReference type="Gene3D" id="3.40.190.290">
    <property type="match status" value="1"/>
</dbReference>
<evidence type="ECO:0000256" key="1">
    <source>
        <dbReference type="ARBA" id="ARBA00009437"/>
    </source>
</evidence>
<dbReference type="Gene3D" id="1.10.10.10">
    <property type="entry name" value="Winged helix-like DNA-binding domain superfamily/Winged helix DNA-binding domain"/>
    <property type="match status" value="1"/>
</dbReference>
<dbReference type="PANTHER" id="PTHR30419">
    <property type="entry name" value="HTH-TYPE TRANSCRIPTIONAL REGULATOR YBHD"/>
    <property type="match status" value="1"/>
</dbReference>
<dbReference type="SUPFAM" id="SSF53850">
    <property type="entry name" value="Periplasmic binding protein-like II"/>
    <property type="match status" value="1"/>
</dbReference>
<evidence type="ECO:0000259" key="5">
    <source>
        <dbReference type="PROSITE" id="PS50931"/>
    </source>
</evidence>
<dbReference type="InterPro" id="IPR050950">
    <property type="entry name" value="HTH-type_LysR_regulators"/>
</dbReference>
<protein>
    <submittedName>
        <fullName evidence="6">DNA-binding transcriptional LysR family regulator</fullName>
    </submittedName>
</protein>
<feature type="domain" description="HTH lysR-type" evidence="5">
    <location>
        <begin position="1"/>
        <end position="27"/>
    </location>
</feature>
<name>A0ABS2KZJ8_9NOCA</name>
<organism evidence="6 7">
    <name type="scientific">Rhodococcoides corynebacterioides</name>
    <dbReference type="NCBI Taxonomy" id="53972"/>
    <lineage>
        <taxon>Bacteria</taxon>
        <taxon>Bacillati</taxon>
        <taxon>Actinomycetota</taxon>
        <taxon>Actinomycetes</taxon>
        <taxon>Mycobacteriales</taxon>
        <taxon>Nocardiaceae</taxon>
        <taxon>Rhodococcoides</taxon>
    </lineage>
</organism>
<keyword evidence="4" id="KW-0804">Transcription</keyword>
<dbReference type="EMBL" id="JAFBBK010000001">
    <property type="protein sequence ID" value="MBM7417352.1"/>
    <property type="molecule type" value="Genomic_DNA"/>
</dbReference>